<name>A0A1D1W718_RAMVA</name>
<dbReference type="SMART" id="SM00225">
    <property type="entry name" value="BTB"/>
    <property type="match status" value="1"/>
</dbReference>
<evidence type="ECO:0000313" key="3">
    <source>
        <dbReference type="Proteomes" id="UP000186922"/>
    </source>
</evidence>
<organism evidence="2 3">
    <name type="scientific">Ramazzottius varieornatus</name>
    <name type="common">Water bear</name>
    <name type="synonym">Tardigrade</name>
    <dbReference type="NCBI Taxonomy" id="947166"/>
    <lineage>
        <taxon>Eukaryota</taxon>
        <taxon>Metazoa</taxon>
        <taxon>Ecdysozoa</taxon>
        <taxon>Tardigrada</taxon>
        <taxon>Eutardigrada</taxon>
        <taxon>Parachela</taxon>
        <taxon>Hypsibioidea</taxon>
        <taxon>Ramazzottiidae</taxon>
        <taxon>Ramazzottius</taxon>
    </lineage>
</organism>
<dbReference type="PANTHER" id="PTHR24413">
    <property type="entry name" value="SPECKLE-TYPE POZ PROTEIN"/>
    <property type="match status" value="1"/>
</dbReference>
<feature type="domain" description="BTB" evidence="1">
    <location>
        <begin position="210"/>
        <end position="278"/>
    </location>
</feature>
<dbReference type="SUPFAM" id="SSF54695">
    <property type="entry name" value="POZ domain"/>
    <property type="match status" value="1"/>
</dbReference>
<keyword evidence="3" id="KW-1185">Reference proteome</keyword>
<dbReference type="CDD" id="cd18186">
    <property type="entry name" value="BTB_POZ_ZBTB_KLHL-like"/>
    <property type="match status" value="1"/>
</dbReference>
<dbReference type="AlphaFoldDB" id="A0A1D1W718"/>
<dbReference type="Pfam" id="PF00651">
    <property type="entry name" value="BTB"/>
    <property type="match status" value="1"/>
</dbReference>
<evidence type="ECO:0000259" key="1">
    <source>
        <dbReference type="PROSITE" id="PS50097"/>
    </source>
</evidence>
<dbReference type="InterPro" id="IPR000210">
    <property type="entry name" value="BTB/POZ_dom"/>
</dbReference>
<dbReference type="Proteomes" id="UP000186922">
    <property type="component" value="Unassembled WGS sequence"/>
</dbReference>
<accession>A0A1D1W718</accession>
<dbReference type="InterPro" id="IPR011333">
    <property type="entry name" value="SKP1/BTB/POZ_sf"/>
</dbReference>
<reference evidence="2 3" key="1">
    <citation type="journal article" date="2016" name="Nat. Commun.">
        <title>Extremotolerant tardigrade genome and improved radiotolerance of human cultured cells by tardigrade-unique protein.</title>
        <authorList>
            <person name="Hashimoto T."/>
            <person name="Horikawa D.D."/>
            <person name="Saito Y."/>
            <person name="Kuwahara H."/>
            <person name="Kozuka-Hata H."/>
            <person name="Shin-I T."/>
            <person name="Minakuchi Y."/>
            <person name="Ohishi K."/>
            <person name="Motoyama A."/>
            <person name="Aizu T."/>
            <person name="Enomoto A."/>
            <person name="Kondo K."/>
            <person name="Tanaka S."/>
            <person name="Hara Y."/>
            <person name="Koshikawa S."/>
            <person name="Sagara H."/>
            <person name="Miura T."/>
            <person name="Yokobori S."/>
            <person name="Miyagawa K."/>
            <person name="Suzuki Y."/>
            <person name="Kubo T."/>
            <person name="Oyama M."/>
            <person name="Kohara Y."/>
            <person name="Fujiyama A."/>
            <person name="Arakawa K."/>
            <person name="Katayama T."/>
            <person name="Toyoda A."/>
            <person name="Kunieda T."/>
        </authorList>
    </citation>
    <scope>NUCLEOTIDE SEQUENCE [LARGE SCALE GENOMIC DNA]</scope>
    <source>
        <strain evidence="2 3">YOKOZUNA-1</strain>
    </source>
</reference>
<dbReference type="Gene3D" id="6.10.250.3030">
    <property type="match status" value="1"/>
</dbReference>
<sequence length="370" mass="41563">MASTPTSNRASHVVSTQITGGTIDWTIPKFSRLVDYLAGKSEFRSASSLSTIDSCVWYLSLTSIGANGRERIVFNLCREITDSKNPECLCYGKLCFRWKFSLLDERDRIIYFEGSDDFTDDAAFKTHEILVNYGGPVVYLSLPGEFVWSPKDDQIPLLQHDTLNMRVQFEYVYSATSIQCTVAEPQSDTSELDREPAEDFSHLLHLKEGQDFTLVSNDGKQFAVHRKILQARSDYFAAMLSSDVKEVKSGRCVLPDIDGKTLQVLIAYMYSGVPKVPEDLVQSLLGTADKYQFTVLKEYCETRLISRLMLGCAAHFLVLADRHSALKLRDACLEMIKGGYAVFRDTGGVDFMRKNGNPELLTVMRAAVRS</sequence>
<evidence type="ECO:0000313" key="2">
    <source>
        <dbReference type="EMBL" id="GAV09126.1"/>
    </source>
</evidence>
<comment type="caution">
    <text evidence="2">The sequence shown here is derived from an EMBL/GenBank/DDBJ whole genome shotgun (WGS) entry which is preliminary data.</text>
</comment>
<protein>
    <recommendedName>
        <fullName evidence="1">BTB domain-containing protein</fullName>
    </recommendedName>
</protein>
<proteinExistence type="predicted"/>
<gene>
    <name evidence="2" type="primary">RvY_18720-1</name>
    <name evidence="2" type="synonym">RvY_18720.1</name>
    <name evidence="2" type="ORF">RvY_18720</name>
</gene>
<dbReference type="Gene3D" id="3.30.710.10">
    <property type="entry name" value="Potassium Channel Kv1.1, Chain A"/>
    <property type="match status" value="1"/>
</dbReference>
<dbReference type="PROSITE" id="PS50097">
    <property type="entry name" value="BTB"/>
    <property type="match status" value="1"/>
</dbReference>
<dbReference type="OrthoDB" id="6418787at2759"/>
<dbReference type="EMBL" id="BDGG01000020">
    <property type="protein sequence ID" value="GAV09126.1"/>
    <property type="molecule type" value="Genomic_DNA"/>
</dbReference>
<dbReference type="STRING" id="947166.A0A1D1W718"/>